<name>A0A2P1QUG8_9LEPT</name>
<sequence length="185" mass="21088">MKYQKLILLISFTLIACSEKLSGKNTFEEANQYFLSIDPNYVSTTEKHAMQFKNISFEDSKMDDRGLSYFIYSPNITSLNLGRTKITDVGLSHLLILKKLESLLIYQTAITCNGIKILEKLDSLTQLDISYNKGIDDSCIDNISRMKQLTSIEIGSTKISDNGFLKLRKLRPTMQVTRFEESGNY</sequence>
<dbReference type="Pfam" id="PF13516">
    <property type="entry name" value="LRR_6"/>
    <property type="match status" value="2"/>
</dbReference>
<organism evidence="1 2">
    <name type="scientific">Leptospira santarosai</name>
    <dbReference type="NCBI Taxonomy" id="28183"/>
    <lineage>
        <taxon>Bacteria</taxon>
        <taxon>Pseudomonadati</taxon>
        <taxon>Spirochaetota</taxon>
        <taxon>Spirochaetia</taxon>
        <taxon>Leptospirales</taxon>
        <taxon>Leptospiraceae</taxon>
        <taxon>Leptospira</taxon>
    </lineage>
</organism>
<protein>
    <submittedName>
        <fullName evidence="1">Leucine rich repeat protein</fullName>
    </submittedName>
</protein>
<proteinExistence type="predicted"/>
<dbReference type="InterPro" id="IPR032675">
    <property type="entry name" value="LRR_dom_sf"/>
</dbReference>
<gene>
    <name evidence="1" type="ORF">XB16_2220</name>
</gene>
<dbReference type="EMBL" id="CP027843">
    <property type="protein sequence ID" value="AVQ12546.1"/>
    <property type="molecule type" value="Genomic_DNA"/>
</dbReference>
<dbReference type="InterPro" id="IPR001611">
    <property type="entry name" value="Leu-rich_rpt"/>
</dbReference>
<evidence type="ECO:0000313" key="2">
    <source>
        <dbReference type="Proteomes" id="UP000033961"/>
    </source>
</evidence>
<dbReference type="AlphaFoldDB" id="A0A2P1QUG8"/>
<reference evidence="1 2" key="1">
    <citation type="journal article" date="2015" name="Genome Announc.">
        <title>Draft Genome Sequences of Leptospira santarosai Strains U160, U164, and U233, Isolated from Asymptomatic Cattle.</title>
        <authorList>
            <person name="Kremer F.S."/>
            <person name="Eslabao M.R."/>
            <person name="Provisor M."/>
            <person name="Woloski R.D."/>
            <person name="Ramires O.V."/>
            <person name="Moreno L.Z."/>
            <person name="Moreno A.M."/>
            <person name="Hamond C."/>
            <person name="Lilenbaum W."/>
            <person name="Dellagostin O.A."/>
        </authorList>
    </citation>
    <scope>NUCLEOTIDE SEQUENCE [LARGE SCALE GENOMIC DNA]</scope>
    <source>
        <strain evidence="1 2">U160</strain>
    </source>
</reference>
<evidence type="ECO:0000313" key="1">
    <source>
        <dbReference type="EMBL" id="AVQ12546.1"/>
    </source>
</evidence>
<dbReference type="SUPFAM" id="SSF52047">
    <property type="entry name" value="RNI-like"/>
    <property type="match status" value="1"/>
</dbReference>
<accession>A0A2P1QUG8</accession>
<dbReference type="Gene3D" id="3.80.10.10">
    <property type="entry name" value="Ribonuclease Inhibitor"/>
    <property type="match status" value="1"/>
</dbReference>
<dbReference type="PROSITE" id="PS51257">
    <property type="entry name" value="PROKAR_LIPOPROTEIN"/>
    <property type="match status" value="1"/>
</dbReference>
<dbReference type="Proteomes" id="UP000033961">
    <property type="component" value="Chromosome I"/>
</dbReference>